<dbReference type="AlphaFoldDB" id="A0A3D9S153"/>
<reference evidence="1 2" key="1">
    <citation type="submission" date="2018-08" db="EMBL/GenBank/DDBJ databases">
        <title>Genomic Encyclopedia of Type Strains, Phase III (KMG-III): the genomes of soil and plant-associated and newly described type strains.</title>
        <authorList>
            <person name="Whitman W."/>
        </authorList>
    </citation>
    <scope>NUCLEOTIDE SEQUENCE [LARGE SCALE GENOMIC DNA]</scope>
    <source>
        <strain evidence="1 2">325-5</strain>
    </source>
</reference>
<dbReference type="EMBL" id="QTTQ01000009">
    <property type="protein sequence ID" value="REE83564.1"/>
    <property type="molecule type" value="Genomic_DNA"/>
</dbReference>
<dbReference type="OrthoDB" id="1443063at2"/>
<accession>A0A3D9S153</accession>
<proteinExistence type="predicted"/>
<organism evidence="1 2">
    <name type="scientific">Lutibacter oceani</name>
    <dbReference type="NCBI Taxonomy" id="1853311"/>
    <lineage>
        <taxon>Bacteria</taxon>
        <taxon>Pseudomonadati</taxon>
        <taxon>Bacteroidota</taxon>
        <taxon>Flavobacteriia</taxon>
        <taxon>Flavobacteriales</taxon>
        <taxon>Flavobacteriaceae</taxon>
        <taxon>Lutibacter</taxon>
    </lineage>
</organism>
<evidence type="ECO:0000313" key="1">
    <source>
        <dbReference type="EMBL" id="REE83564.1"/>
    </source>
</evidence>
<gene>
    <name evidence="1" type="ORF">BX611_0856</name>
</gene>
<dbReference type="Proteomes" id="UP000256429">
    <property type="component" value="Unassembled WGS sequence"/>
</dbReference>
<protein>
    <submittedName>
        <fullName evidence="1">Uncharacterized protein</fullName>
    </submittedName>
</protein>
<comment type="caution">
    <text evidence="1">The sequence shown here is derived from an EMBL/GenBank/DDBJ whole genome shotgun (WGS) entry which is preliminary data.</text>
</comment>
<sequence length="122" mass="14293">MEFFRIIDKKVSEEIIQDKITPSTLENFTESMFYINNNGANFYGATLWGEFTISYDKINGGVRFTLLDCPNALSWTITTGFPPEREKIVVHCTINRTQKQFEFIEEIEVFLDEWETGLIENY</sequence>
<keyword evidence="2" id="KW-1185">Reference proteome</keyword>
<name>A0A3D9S153_9FLAO</name>
<evidence type="ECO:0000313" key="2">
    <source>
        <dbReference type="Proteomes" id="UP000256429"/>
    </source>
</evidence>
<dbReference type="RefSeq" id="WP_115878359.1">
    <property type="nucleotide sequence ID" value="NZ_QTTQ01000009.1"/>
</dbReference>